<dbReference type="Proteomes" id="UP000520814">
    <property type="component" value="Unassembled WGS sequence"/>
</dbReference>
<sequence length="30" mass="3527">MAKGRDYFDTVTGVNRNTNNGRFRDWQGSY</sequence>
<dbReference type="AlphaFoldDB" id="A0A7W9SW42"/>
<dbReference type="EMBL" id="JACHGW010000010">
    <property type="protein sequence ID" value="MBB6053947.1"/>
    <property type="molecule type" value="Genomic_DNA"/>
</dbReference>
<evidence type="ECO:0000313" key="1">
    <source>
        <dbReference type="EMBL" id="MBB6053947.1"/>
    </source>
</evidence>
<evidence type="ECO:0000313" key="2">
    <source>
        <dbReference type="Proteomes" id="UP000520814"/>
    </source>
</evidence>
<reference evidence="1 2" key="1">
    <citation type="submission" date="2020-08" db="EMBL/GenBank/DDBJ databases">
        <title>Genomic Encyclopedia of Type Strains, Phase IV (KMG-IV): sequencing the most valuable type-strain genomes for metagenomic binning, comparative biology and taxonomic classification.</title>
        <authorList>
            <person name="Goeker M."/>
        </authorList>
    </citation>
    <scope>NUCLEOTIDE SEQUENCE [LARGE SCALE GENOMIC DNA]</scope>
    <source>
        <strain evidence="1 2">DSM 23562</strain>
    </source>
</reference>
<gene>
    <name evidence="1" type="ORF">HNQ39_005794</name>
</gene>
<protein>
    <submittedName>
        <fullName evidence="1">Uncharacterized protein</fullName>
    </submittedName>
</protein>
<comment type="caution">
    <text evidence="1">The sequence shown here is derived from an EMBL/GenBank/DDBJ whole genome shotgun (WGS) entry which is preliminary data.</text>
</comment>
<accession>A0A7W9SW42</accession>
<name>A0A7W9SW42_ARMRO</name>
<proteinExistence type="predicted"/>
<keyword evidence="2" id="KW-1185">Reference proteome</keyword>
<organism evidence="1 2">
    <name type="scientific">Armatimonas rosea</name>
    <dbReference type="NCBI Taxonomy" id="685828"/>
    <lineage>
        <taxon>Bacteria</taxon>
        <taxon>Bacillati</taxon>
        <taxon>Armatimonadota</taxon>
        <taxon>Armatimonadia</taxon>
        <taxon>Armatimonadales</taxon>
        <taxon>Armatimonadaceae</taxon>
        <taxon>Armatimonas</taxon>
    </lineage>
</organism>